<dbReference type="PANTHER" id="PTHR38011:SF11">
    <property type="entry name" value="2,5-DIAMINO-6-RIBOSYLAMINO-4(3H)-PYRIMIDINONE 5'-PHOSPHATE REDUCTASE"/>
    <property type="match status" value="1"/>
</dbReference>
<dbReference type="PANTHER" id="PTHR38011">
    <property type="entry name" value="DIHYDROFOLATE REDUCTASE FAMILY PROTEIN (AFU_ORTHOLOGUE AFUA_8G06820)"/>
    <property type="match status" value="1"/>
</dbReference>
<keyword evidence="3" id="KW-1185">Reference proteome</keyword>
<name>A0A495JBR1_9ACTN</name>
<dbReference type="InterPro" id="IPR002734">
    <property type="entry name" value="RibDG_C"/>
</dbReference>
<accession>A0A495JBR1</accession>
<dbReference type="OrthoDB" id="7949219at2"/>
<reference evidence="2 3" key="1">
    <citation type="submission" date="2018-10" db="EMBL/GenBank/DDBJ databases">
        <title>Sequencing the genomes of 1000 actinobacteria strains.</title>
        <authorList>
            <person name="Klenk H.-P."/>
        </authorList>
    </citation>
    <scope>NUCLEOTIDE SEQUENCE [LARGE SCALE GENOMIC DNA]</scope>
    <source>
        <strain evidence="2 3">DSM 45175</strain>
    </source>
</reference>
<dbReference type="InterPro" id="IPR050765">
    <property type="entry name" value="Riboflavin_Biosynth_HTPR"/>
</dbReference>
<dbReference type="EMBL" id="RBKT01000001">
    <property type="protein sequence ID" value="RKR86450.1"/>
    <property type="molecule type" value="Genomic_DNA"/>
</dbReference>
<evidence type="ECO:0000313" key="3">
    <source>
        <dbReference type="Proteomes" id="UP000277671"/>
    </source>
</evidence>
<sequence>MRKIVVSMWISLDGYVAGPRDEMDWLLIDEQVQRYEQDLVENAGSLMLGRITHADFAGYWPQAAGNPDEPDEVRRYARRVDDLEKIVVSASGNTAPWRNTRRLERIDPGEIGEIKRGSGGNVVIYGSLGVIRSLVDLRLVDEFHLLVHPLFLCRGKALFDGNQPPVRLGLLSAEPFASGVVLMKYRPIDDTPTVS</sequence>
<protein>
    <submittedName>
        <fullName evidence="2">Dihydrofolate reductase</fullName>
    </submittedName>
</protein>
<evidence type="ECO:0000313" key="2">
    <source>
        <dbReference type="EMBL" id="RKR86450.1"/>
    </source>
</evidence>
<dbReference type="InterPro" id="IPR024072">
    <property type="entry name" value="DHFR-like_dom_sf"/>
</dbReference>
<dbReference type="RefSeq" id="WP_121154467.1">
    <property type="nucleotide sequence ID" value="NZ_RBKT01000001.1"/>
</dbReference>
<proteinExistence type="predicted"/>
<evidence type="ECO:0000259" key="1">
    <source>
        <dbReference type="Pfam" id="PF01872"/>
    </source>
</evidence>
<dbReference type="Gene3D" id="3.40.430.10">
    <property type="entry name" value="Dihydrofolate Reductase, subunit A"/>
    <property type="match status" value="1"/>
</dbReference>
<dbReference type="SUPFAM" id="SSF53597">
    <property type="entry name" value="Dihydrofolate reductase-like"/>
    <property type="match status" value="1"/>
</dbReference>
<organism evidence="2 3">
    <name type="scientific">Micromonospora pisi</name>
    <dbReference type="NCBI Taxonomy" id="589240"/>
    <lineage>
        <taxon>Bacteria</taxon>
        <taxon>Bacillati</taxon>
        <taxon>Actinomycetota</taxon>
        <taxon>Actinomycetes</taxon>
        <taxon>Micromonosporales</taxon>
        <taxon>Micromonosporaceae</taxon>
        <taxon>Micromonospora</taxon>
    </lineage>
</organism>
<dbReference type="Proteomes" id="UP000277671">
    <property type="component" value="Unassembled WGS sequence"/>
</dbReference>
<feature type="domain" description="Bacterial bifunctional deaminase-reductase C-terminal" evidence="1">
    <location>
        <begin position="2"/>
        <end position="182"/>
    </location>
</feature>
<dbReference type="GO" id="GO:0009231">
    <property type="term" value="P:riboflavin biosynthetic process"/>
    <property type="evidence" value="ECO:0007669"/>
    <property type="project" value="InterPro"/>
</dbReference>
<dbReference type="AlphaFoldDB" id="A0A495JBR1"/>
<comment type="caution">
    <text evidence="2">The sequence shown here is derived from an EMBL/GenBank/DDBJ whole genome shotgun (WGS) entry which is preliminary data.</text>
</comment>
<dbReference type="GO" id="GO:0008703">
    <property type="term" value="F:5-amino-6-(5-phosphoribosylamino)uracil reductase activity"/>
    <property type="evidence" value="ECO:0007669"/>
    <property type="project" value="InterPro"/>
</dbReference>
<gene>
    <name evidence="2" type="ORF">BDK92_0679</name>
</gene>
<dbReference type="Pfam" id="PF01872">
    <property type="entry name" value="RibD_C"/>
    <property type="match status" value="1"/>
</dbReference>